<dbReference type="SMART" id="SM00829">
    <property type="entry name" value="PKS_ER"/>
    <property type="match status" value="1"/>
</dbReference>
<dbReference type="InterPro" id="IPR020843">
    <property type="entry name" value="ER"/>
</dbReference>
<dbReference type="InterPro" id="IPR047122">
    <property type="entry name" value="Trans-enoyl_RdTase-like"/>
</dbReference>
<keyword evidence="3" id="KW-1185">Reference proteome</keyword>
<accession>A0A1E3P1R2</accession>
<dbReference type="EMBL" id="KV454211">
    <property type="protein sequence ID" value="ODQ59391.1"/>
    <property type="molecule type" value="Genomic_DNA"/>
</dbReference>
<gene>
    <name evidence="2" type="ORF">WICANDRAFT_79910</name>
</gene>
<dbReference type="OrthoDB" id="9992527at2759"/>
<protein>
    <recommendedName>
        <fullName evidence="1">Enoyl reductase (ER) domain-containing protein</fullName>
    </recommendedName>
</protein>
<dbReference type="InterPro" id="IPR011032">
    <property type="entry name" value="GroES-like_sf"/>
</dbReference>
<dbReference type="STRING" id="683960.A0A1E3P1R2"/>
<dbReference type="Pfam" id="PF08240">
    <property type="entry name" value="ADH_N"/>
    <property type="match status" value="1"/>
</dbReference>
<dbReference type="SUPFAM" id="SSF51735">
    <property type="entry name" value="NAD(P)-binding Rossmann-fold domains"/>
    <property type="match status" value="1"/>
</dbReference>
<dbReference type="GO" id="GO:0016651">
    <property type="term" value="F:oxidoreductase activity, acting on NAD(P)H"/>
    <property type="evidence" value="ECO:0007669"/>
    <property type="project" value="InterPro"/>
</dbReference>
<name>A0A1E3P1R2_WICAA</name>
<dbReference type="InterPro" id="IPR036291">
    <property type="entry name" value="NAD(P)-bd_dom_sf"/>
</dbReference>
<dbReference type="Gene3D" id="3.90.180.10">
    <property type="entry name" value="Medium-chain alcohol dehydrogenases, catalytic domain"/>
    <property type="match status" value="1"/>
</dbReference>
<dbReference type="Pfam" id="PF00107">
    <property type="entry name" value="ADH_zinc_N"/>
    <property type="match status" value="1"/>
</dbReference>
<dbReference type="PANTHER" id="PTHR45348">
    <property type="entry name" value="HYPOTHETICAL OXIDOREDUCTASE (EUROFUNG)"/>
    <property type="match status" value="1"/>
</dbReference>
<dbReference type="Gene3D" id="3.40.50.720">
    <property type="entry name" value="NAD(P)-binding Rossmann-like Domain"/>
    <property type="match status" value="1"/>
</dbReference>
<sequence length="369" mass="40408">MSDKIPNTAAFITNSKEDGQFVTVGEAPYTNPSDDQLLIKSIAYAVNPTDWKHVEYGFSQKGAIAGCDVSGVVEFVGANVEGFSKGDFVSSFLHGNTKPDRGAFEKFVVIDPQVTIKYPKKFPVDALKVGEYPAGEIKSFEGAASVTLGLATVGLSFAGNLKISPLKSGNSDKYILIWGGATATGILAIQIAKHIYGLNVVTTASPKNHEFLKSIGADHTINYRDEDVITQLNKFDFSYAFDIVASKETFQQVIDATKNSKHVKVDNLLFLGEKDVSIGDRSGELEFVPPTLAYAAVGYKLDAYGHTWVIDDDTSKRYKEFWFELLPNFINDLKHANLKVLKPGFESANEAIDLLKHDKVSAEKVVFRS</sequence>
<feature type="domain" description="Enoyl reductase (ER)" evidence="1">
    <location>
        <begin position="19"/>
        <end position="367"/>
    </location>
</feature>
<dbReference type="AlphaFoldDB" id="A0A1E3P1R2"/>
<evidence type="ECO:0000313" key="3">
    <source>
        <dbReference type="Proteomes" id="UP000094112"/>
    </source>
</evidence>
<dbReference type="Proteomes" id="UP000094112">
    <property type="component" value="Unassembled WGS sequence"/>
</dbReference>
<evidence type="ECO:0000259" key="1">
    <source>
        <dbReference type="SMART" id="SM00829"/>
    </source>
</evidence>
<evidence type="ECO:0000313" key="2">
    <source>
        <dbReference type="EMBL" id="ODQ59391.1"/>
    </source>
</evidence>
<dbReference type="PANTHER" id="PTHR45348:SF2">
    <property type="entry name" value="ZINC-TYPE ALCOHOL DEHYDROGENASE-LIKE PROTEIN C2E1P3.01"/>
    <property type="match status" value="1"/>
</dbReference>
<organism evidence="2 3">
    <name type="scientific">Wickerhamomyces anomalus (strain ATCC 58044 / CBS 1984 / NCYC 433 / NRRL Y-366-8)</name>
    <name type="common">Yeast</name>
    <name type="synonym">Hansenula anomala</name>
    <dbReference type="NCBI Taxonomy" id="683960"/>
    <lineage>
        <taxon>Eukaryota</taxon>
        <taxon>Fungi</taxon>
        <taxon>Dikarya</taxon>
        <taxon>Ascomycota</taxon>
        <taxon>Saccharomycotina</taxon>
        <taxon>Saccharomycetes</taxon>
        <taxon>Phaffomycetales</taxon>
        <taxon>Wickerhamomycetaceae</taxon>
        <taxon>Wickerhamomyces</taxon>
    </lineage>
</organism>
<dbReference type="GeneID" id="30202219"/>
<proteinExistence type="predicted"/>
<dbReference type="CDD" id="cd08249">
    <property type="entry name" value="enoyl_reductase_like"/>
    <property type="match status" value="1"/>
</dbReference>
<dbReference type="SUPFAM" id="SSF50129">
    <property type="entry name" value="GroES-like"/>
    <property type="match status" value="1"/>
</dbReference>
<dbReference type="InterPro" id="IPR013149">
    <property type="entry name" value="ADH-like_C"/>
</dbReference>
<dbReference type="RefSeq" id="XP_019038598.1">
    <property type="nucleotide sequence ID" value="XM_019184973.1"/>
</dbReference>
<dbReference type="InterPro" id="IPR013154">
    <property type="entry name" value="ADH-like_N"/>
</dbReference>
<reference evidence="2 3" key="1">
    <citation type="journal article" date="2016" name="Proc. Natl. Acad. Sci. U.S.A.">
        <title>Comparative genomics of biotechnologically important yeasts.</title>
        <authorList>
            <person name="Riley R."/>
            <person name="Haridas S."/>
            <person name="Wolfe K.H."/>
            <person name="Lopes M.R."/>
            <person name="Hittinger C.T."/>
            <person name="Goeker M."/>
            <person name="Salamov A.A."/>
            <person name="Wisecaver J.H."/>
            <person name="Long T.M."/>
            <person name="Calvey C.H."/>
            <person name="Aerts A.L."/>
            <person name="Barry K.W."/>
            <person name="Choi C."/>
            <person name="Clum A."/>
            <person name="Coughlan A.Y."/>
            <person name="Deshpande S."/>
            <person name="Douglass A.P."/>
            <person name="Hanson S.J."/>
            <person name="Klenk H.-P."/>
            <person name="LaButti K.M."/>
            <person name="Lapidus A."/>
            <person name="Lindquist E.A."/>
            <person name="Lipzen A.M."/>
            <person name="Meier-Kolthoff J.P."/>
            <person name="Ohm R.A."/>
            <person name="Otillar R.P."/>
            <person name="Pangilinan J.L."/>
            <person name="Peng Y."/>
            <person name="Rokas A."/>
            <person name="Rosa C.A."/>
            <person name="Scheuner C."/>
            <person name="Sibirny A.A."/>
            <person name="Slot J.C."/>
            <person name="Stielow J.B."/>
            <person name="Sun H."/>
            <person name="Kurtzman C.P."/>
            <person name="Blackwell M."/>
            <person name="Grigoriev I.V."/>
            <person name="Jeffries T.W."/>
        </authorList>
    </citation>
    <scope>NUCLEOTIDE SEQUENCE [LARGE SCALE GENOMIC DNA]</scope>
    <source>
        <strain evidence="3">ATCC 58044 / CBS 1984 / NCYC 433 / NRRL Y-366-8</strain>
    </source>
</reference>